<accession>A0ABS6V5S9</accession>
<evidence type="ECO:0008006" key="3">
    <source>
        <dbReference type="Google" id="ProtNLM"/>
    </source>
</evidence>
<reference evidence="1 2" key="1">
    <citation type="submission" date="2021-07" db="EMBL/GenBank/DDBJ databases">
        <title>The draft genome sequence of Sphingomicrobium sp. B8.</title>
        <authorList>
            <person name="Mu L."/>
        </authorList>
    </citation>
    <scope>NUCLEOTIDE SEQUENCE [LARGE SCALE GENOMIC DNA]</scope>
    <source>
        <strain evidence="1 2">B8</strain>
    </source>
</reference>
<proteinExistence type="predicted"/>
<comment type="caution">
    <text evidence="1">The sequence shown here is derived from an EMBL/GenBank/DDBJ whole genome shotgun (WGS) entry which is preliminary data.</text>
</comment>
<dbReference type="Proteomes" id="UP000698028">
    <property type="component" value="Unassembled WGS sequence"/>
</dbReference>
<evidence type="ECO:0000313" key="1">
    <source>
        <dbReference type="EMBL" id="MBW0144901.1"/>
    </source>
</evidence>
<evidence type="ECO:0000313" key="2">
    <source>
        <dbReference type="Proteomes" id="UP000698028"/>
    </source>
</evidence>
<name>A0ABS6V5S9_9SPHN</name>
<sequence length="142" mass="16409">MADIASTIETLEHKLMRGWIQRDTRVMRKLTERDLMIIVGAGKSLLLDRPSWLDAGAARWTASGYRFRDVFVRKHGSTVWFAAACDLEMKLDGGDWSGQFWITDLWKRGTVTRKWNLAERSLSRVDNDDSVPGAIRQLQLWR</sequence>
<protein>
    <recommendedName>
        <fullName evidence="3">DUF4440 domain-containing protein</fullName>
    </recommendedName>
</protein>
<organism evidence="1 2">
    <name type="scientific">Sphingomicrobium clamense</name>
    <dbReference type="NCBI Taxonomy" id="2851013"/>
    <lineage>
        <taxon>Bacteria</taxon>
        <taxon>Pseudomonadati</taxon>
        <taxon>Pseudomonadota</taxon>
        <taxon>Alphaproteobacteria</taxon>
        <taxon>Sphingomonadales</taxon>
        <taxon>Sphingomonadaceae</taxon>
        <taxon>Sphingomicrobium</taxon>
    </lineage>
</organism>
<dbReference type="EMBL" id="JAHVAH010000001">
    <property type="protein sequence ID" value="MBW0144901.1"/>
    <property type="molecule type" value="Genomic_DNA"/>
</dbReference>
<dbReference type="RefSeq" id="WP_218632852.1">
    <property type="nucleotide sequence ID" value="NZ_JAHVAH010000001.1"/>
</dbReference>
<keyword evidence="2" id="KW-1185">Reference proteome</keyword>
<gene>
    <name evidence="1" type="ORF">KTQ36_06285</name>
</gene>